<dbReference type="GeneID" id="7271673"/>
<proteinExistence type="inferred from homology"/>
<evidence type="ECO:0000313" key="4">
    <source>
        <dbReference type="EMBL" id="ACL17777.1"/>
    </source>
</evidence>
<accession>B8GES6</accession>
<dbReference type="RefSeq" id="WP_012619096.1">
    <property type="nucleotide sequence ID" value="NC_011832.1"/>
</dbReference>
<dbReference type="eggNOG" id="arCOG02240">
    <property type="taxonomic scope" value="Archaea"/>
</dbReference>
<dbReference type="InterPro" id="IPR004370">
    <property type="entry name" value="4-OT-like_dom"/>
</dbReference>
<dbReference type="PANTHER" id="PTHR35530">
    <property type="entry name" value="TAUTOMERASE-RELATED"/>
    <property type="match status" value="1"/>
</dbReference>
<organism evidence="4 5">
    <name type="scientific">Methanosphaerula palustris (strain ATCC BAA-1556 / DSM 19958 / E1-9c)</name>
    <dbReference type="NCBI Taxonomy" id="521011"/>
    <lineage>
        <taxon>Archaea</taxon>
        <taxon>Methanobacteriati</taxon>
        <taxon>Methanobacteriota</taxon>
        <taxon>Stenosarchaea group</taxon>
        <taxon>Methanomicrobia</taxon>
        <taxon>Methanomicrobiales</taxon>
        <taxon>Methanoregulaceae</taxon>
        <taxon>Methanosphaerula</taxon>
    </lineage>
</organism>
<keyword evidence="5" id="KW-1185">Reference proteome</keyword>
<dbReference type="Proteomes" id="UP000002457">
    <property type="component" value="Chromosome"/>
</dbReference>
<dbReference type="InterPro" id="IPR014347">
    <property type="entry name" value="Tautomerase/MIF_sf"/>
</dbReference>
<feature type="domain" description="4-oxalocrotonate tautomerase-like" evidence="3">
    <location>
        <begin position="2"/>
        <end position="55"/>
    </location>
</feature>
<reference evidence="4 5" key="1">
    <citation type="journal article" date="2015" name="Genome Announc.">
        <title>Complete Genome Sequence of Methanosphaerula palustris E1-9CT, a Hydrogenotrophic Methanogen Isolated from a Minerotrophic Fen Peatland.</title>
        <authorList>
            <person name="Cadillo-Quiroz H."/>
            <person name="Browne P."/>
            <person name="Kyrpides N."/>
            <person name="Woyke T."/>
            <person name="Goodwin L."/>
            <person name="Detter C."/>
            <person name="Yavitt J.B."/>
            <person name="Zinder S.H."/>
        </authorList>
    </citation>
    <scope>NUCLEOTIDE SEQUENCE [LARGE SCALE GENOMIC DNA]</scope>
    <source>
        <strain evidence="5">ATCC BAA-1556 / DSM 19958 / E1-9c</strain>
    </source>
</reference>
<comment type="similarity">
    <text evidence="1">Belongs to the 4-oxalocrotonate tautomerase family.</text>
</comment>
<sequence length="71" mass="7830">MPFVKIEHVAGEFSAEQRADLGREITDLVAKAAGVPPTLVWIVFHEIPAENWMIGRKTIPELMGETGATKK</sequence>
<dbReference type="SUPFAM" id="SSF55331">
    <property type="entry name" value="Tautomerase/MIF"/>
    <property type="match status" value="1"/>
</dbReference>
<name>B8GES6_METPE</name>
<dbReference type="Pfam" id="PF01361">
    <property type="entry name" value="Tautomerase"/>
    <property type="match status" value="1"/>
</dbReference>
<dbReference type="KEGG" id="mpl:Mpal_2504"/>
<dbReference type="STRING" id="521011.Mpal_2504"/>
<dbReference type="EMBL" id="CP001338">
    <property type="protein sequence ID" value="ACL17777.1"/>
    <property type="molecule type" value="Genomic_DNA"/>
</dbReference>
<evidence type="ECO:0000256" key="2">
    <source>
        <dbReference type="ARBA" id="ARBA00023235"/>
    </source>
</evidence>
<dbReference type="HOGENOM" id="CLU_148073_1_1_2"/>
<gene>
    <name evidence="4" type="ordered locus">Mpal_2504</name>
</gene>
<dbReference type="PANTHER" id="PTHR35530:SF1">
    <property type="entry name" value="2-HYDROXYMUCONATE TAUTOMERASE"/>
    <property type="match status" value="1"/>
</dbReference>
<dbReference type="Gene3D" id="3.30.429.10">
    <property type="entry name" value="Macrophage Migration Inhibitory Factor"/>
    <property type="match status" value="1"/>
</dbReference>
<evidence type="ECO:0000313" key="5">
    <source>
        <dbReference type="Proteomes" id="UP000002457"/>
    </source>
</evidence>
<protein>
    <submittedName>
        <fullName evidence="4">4-oxalocrotonate tautomerase</fullName>
    </submittedName>
</protein>
<dbReference type="AlphaFoldDB" id="B8GES6"/>
<evidence type="ECO:0000259" key="3">
    <source>
        <dbReference type="Pfam" id="PF01361"/>
    </source>
</evidence>
<dbReference type="GO" id="GO:0016853">
    <property type="term" value="F:isomerase activity"/>
    <property type="evidence" value="ECO:0007669"/>
    <property type="project" value="UniProtKB-KW"/>
</dbReference>
<evidence type="ECO:0000256" key="1">
    <source>
        <dbReference type="ARBA" id="ARBA00006723"/>
    </source>
</evidence>
<keyword evidence="2" id="KW-0413">Isomerase</keyword>